<dbReference type="InterPro" id="IPR006594">
    <property type="entry name" value="LisH"/>
</dbReference>
<dbReference type="SUPFAM" id="SSF50978">
    <property type="entry name" value="WD40 repeat-like"/>
    <property type="match status" value="1"/>
</dbReference>
<keyword evidence="20" id="KW-0804">Transcription</keyword>
<evidence type="ECO:0000256" key="7">
    <source>
        <dbReference type="ARBA" id="ARBA00022527"/>
    </source>
</evidence>
<feature type="compositionally biased region" description="Low complexity" evidence="28">
    <location>
        <begin position="1617"/>
        <end position="1631"/>
    </location>
</feature>
<protein>
    <recommendedName>
        <fullName evidence="26">DDB1- and CUL4-associated factor 1</fullName>
        <ecNumber evidence="5">2.7.11.1</ecNumber>
    </recommendedName>
    <alternativeName>
        <fullName evidence="27">Serine/threonine-protein kinase VPRBP</fullName>
    </alternativeName>
</protein>
<comment type="caution">
    <text evidence="29">The sequence shown here is derived from an EMBL/GenBank/DDBJ whole genome shotgun (WGS) entry which is preliminary data.</text>
</comment>
<keyword evidence="21" id="KW-0206">Cytoskeleton</keyword>
<evidence type="ECO:0000256" key="14">
    <source>
        <dbReference type="ARBA" id="ARBA00022777"/>
    </source>
</evidence>
<dbReference type="PANTHER" id="PTHR13129">
    <property type="entry name" value="VPRBP PROTEIN-RELATED"/>
    <property type="match status" value="1"/>
</dbReference>
<evidence type="ECO:0000256" key="25">
    <source>
        <dbReference type="ARBA" id="ARBA00063313"/>
    </source>
</evidence>
<feature type="compositionally biased region" description="Acidic residues" evidence="28">
    <location>
        <begin position="1566"/>
        <end position="1586"/>
    </location>
</feature>
<evidence type="ECO:0000256" key="17">
    <source>
        <dbReference type="ARBA" id="ARBA00022853"/>
    </source>
</evidence>
<evidence type="ECO:0000256" key="12">
    <source>
        <dbReference type="ARBA" id="ARBA00022737"/>
    </source>
</evidence>
<dbReference type="GO" id="GO:0005634">
    <property type="term" value="C:nucleus"/>
    <property type="evidence" value="ECO:0007669"/>
    <property type="project" value="UniProtKB-SubCell"/>
</dbReference>
<keyword evidence="18" id="KW-0007">Acetylation</keyword>
<evidence type="ECO:0000313" key="30">
    <source>
        <dbReference type="Proteomes" id="UP001608902"/>
    </source>
</evidence>
<dbReference type="Gene3D" id="2.130.10.10">
    <property type="entry name" value="YVTN repeat-like/Quinoprotein amine dehydrogenase"/>
    <property type="match status" value="1"/>
</dbReference>
<evidence type="ECO:0000256" key="5">
    <source>
        <dbReference type="ARBA" id="ARBA00012513"/>
    </source>
</evidence>
<keyword evidence="22" id="KW-0539">Nucleus</keyword>
<comment type="catalytic activity">
    <reaction evidence="23">
        <text>L-threonyl-[protein] + ATP = O-phospho-L-threonyl-[protein] + ADP + H(+)</text>
        <dbReference type="Rhea" id="RHEA:46608"/>
        <dbReference type="Rhea" id="RHEA-COMP:11060"/>
        <dbReference type="Rhea" id="RHEA-COMP:11605"/>
        <dbReference type="ChEBI" id="CHEBI:15378"/>
        <dbReference type="ChEBI" id="CHEBI:30013"/>
        <dbReference type="ChEBI" id="CHEBI:30616"/>
        <dbReference type="ChEBI" id="CHEBI:61977"/>
        <dbReference type="ChEBI" id="CHEBI:456216"/>
        <dbReference type="EC" id="2.7.11.1"/>
    </reaction>
</comment>
<evidence type="ECO:0000256" key="16">
    <source>
        <dbReference type="ARBA" id="ARBA00022840"/>
    </source>
</evidence>
<evidence type="ECO:0000256" key="9">
    <source>
        <dbReference type="ARBA" id="ARBA00022574"/>
    </source>
</evidence>
<dbReference type="InterPro" id="IPR011989">
    <property type="entry name" value="ARM-like"/>
</dbReference>
<dbReference type="Proteomes" id="UP001608902">
    <property type="component" value="Unassembled WGS sequence"/>
</dbReference>
<evidence type="ECO:0000256" key="11">
    <source>
        <dbReference type="ARBA" id="ARBA00022679"/>
    </source>
</evidence>
<sequence length="1724" mass="193512">MEADEALPPGMAFFQEDGNHDPTPPEMEEPNGCDELQSILMVWDAENTNSEFDPKPTLTRIAELVESAHEYFLKQDPDPLDERHPIKTQPHCSYGHILKVIAKNQTFIGKLVVSYLMAREDLDLATVASRVLLDIVAGLDPSVISPDSQAENLIPLIYERATNSRTDRVLRAYSFGILAAGLKNDDFGSTCKAENSSLIPIALTRLKELITQMHQKMERERERMQAERNGPFAGMRRESFFSGERPSLAEVLKERKEVSTTVNEMSCLDEAARTEKRDSYEKSVDSEIVHGGDMNHVNTDSELVIDSTPQPREFVRHSVGAKTSSMRIRIMQPNDVTSLGDGAGPSTATPIDLGAPPKKRAKIHHRDSDDEFSDIDFAGVVADGQSNSQWEVEEKSRLGEYCIYPLTIVIEQRLILQYLAQTGKYSDLLAVTFENRALDPIMAYLRSKEKLDLRLLFDALKYLISILVHRRIVLEFVSNGGVELLCNIRKKSLPSVVVGTCLYYIAYISDAMEELCTMPERVLYRAVDYSFWLLERSYESGRAAAAMFFTHAFRFRPVLERFDAKNGVVRLLNYISTLKLLSGKEDEIDGMSDEVLYSSLQAVKTSCAAFRTYMASHVYLKVEHLRRTHANRLSHPGVHVPAAMSHSLRLNKPMELDKDVLRECVWLLLHVIGVNSSVWRPVEDMRSKGVIRTLLYIIGEANSWSSNSKNELVRSALEVIWMCSVVPAVQLDLCVNNIQYNHGIVNQGIGLLLEACEGEMIPDAELQKMALEVIINCVCAPVEKYRGNRLIYEKLNWPKDSAQLSEAQRSRQLTPESSHVVVNARKSTSRESVNILERCWEAVRQHNGIMIIKNLLSVTSPITEADEIRSIACKALTGLARSESVRQILSKMPLITCNELNALVREPVLQDKRREHEMFCEQAKTLIKILLLDLGGVKNFPRDISQEKLWKASLVERTKITFNEKELLQLILQHLVKKQLFKTAQSLQEEAKLPGIPAGHCPVLPKSIRPLPVFAENSFSSMAVRRMVSPRRCVNRPILYSRTDTPNRRASVGSAVCPSGVKTLSLQFRDKDLFSSVSPVQKRSLHQIPLYADEALSLTALAKDNRMTSAIVDPLFHVARPSSAAVDPVCVTSLEEIVSFKPYKNLEEILIDSFRRQHSMCANPVVACPPFSVFFPHRCPERHGKGSAPLNLSVRHFNSAINSRVCSVERHRKDICFAFSRFRPSRTFAEAGESYTCCNFSVDDEHILLGTYAGALHWYNIHTGLEESTTECHHSALTGVQQSKDGSFLLTSSAFVKPLSSLWKIGETQQHMINFPDECFVEFSNRTLDKIIGTEESKATVYDTETGRAVVRFYDASIANNYTKNRATFDPTDELVLNDGVLWDVRIGAVHKFDKFNTSISGVFHPKASQIIINSEVWDVRTFKLLKSVPALDQCKIVFSADADIIYGAVHLDRDEPDIRFRQTFGSSFRTFDSRDYSVISTIDTKRPLFDLCADHHDQYMAVVETENPADDILDLQENVCRMYEVGKRRDLEDQDEQEDTEDDDGDGLSSDDDNGSSMSNSLMLESDESEPEADTDEDDDDDDGAGGEGGQRRAHGGADEAAEESSNNGGNGPGPSGSNNDSSSFNSADSESFDESDRGIHIRDEEFSSDDDYPGYEDARMDWQQELWHILDGVGENSNGEDDEVHDGTYQPEDDNGGIESHPGTSSIVLNPTLRKQQRRKDS</sequence>
<dbReference type="EC" id="2.7.11.1" evidence="5"/>
<keyword evidence="11" id="KW-0808">Transferase</keyword>
<evidence type="ECO:0000256" key="27">
    <source>
        <dbReference type="ARBA" id="ARBA00078221"/>
    </source>
</evidence>
<evidence type="ECO:0000313" key="29">
    <source>
        <dbReference type="EMBL" id="MFH4974522.1"/>
    </source>
</evidence>
<dbReference type="SMART" id="SM00667">
    <property type="entry name" value="LisH"/>
    <property type="match status" value="1"/>
</dbReference>
<feature type="compositionally biased region" description="Low complexity" evidence="28">
    <location>
        <begin position="1556"/>
        <end position="1565"/>
    </location>
</feature>
<evidence type="ECO:0000256" key="20">
    <source>
        <dbReference type="ARBA" id="ARBA00023163"/>
    </source>
</evidence>
<keyword evidence="12" id="KW-0677">Repeat</keyword>
<evidence type="ECO:0000256" key="15">
    <source>
        <dbReference type="ARBA" id="ARBA00022786"/>
    </source>
</evidence>
<evidence type="ECO:0000256" key="28">
    <source>
        <dbReference type="SAM" id="MobiDB-lite"/>
    </source>
</evidence>
<keyword evidence="9" id="KW-0853">WD repeat</keyword>
<evidence type="ECO:0000256" key="6">
    <source>
        <dbReference type="ARBA" id="ARBA00022490"/>
    </source>
</evidence>
<organism evidence="29 30">
    <name type="scientific">Gnathostoma spinigerum</name>
    <dbReference type="NCBI Taxonomy" id="75299"/>
    <lineage>
        <taxon>Eukaryota</taxon>
        <taxon>Metazoa</taxon>
        <taxon>Ecdysozoa</taxon>
        <taxon>Nematoda</taxon>
        <taxon>Chromadorea</taxon>
        <taxon>Rhabditida</taxon>
        <taxon>Spirurina</taxon>
        <taxon>Gnathostomatomorpha</taxon>
        <taxon>Gnathostomatoidea</taxon>
        <taxon>Gnathostomatidae</taxon>
        <taxon>Gnathostoma</taxon>
    </lineage>
</organism>
<keyword evidence="6" id="KW-0963">Cytoplasm</keyword>
<gene>
    <name evidence="29" type="ORF">AB6A40_001231</name>
</gene>
<dbReference type="FunFam" id="2.130.10.10:FF:000055">
    <property type="entry name" value="DDB1 and CUL4-associated factor 1"/>
    <property type="match status" value="1"/>
</dbReference>
<comment type="catalytic activity">
    <reaction evidence="24">
        <text>L-seryl-[protein] + ATP = O-phospho-L-seryl-[protein] + ADP + H(+)</text>
        <dbReference type="Rhea" id="RHEA:17989"/>
        <dbReference type="Rhea" id="RHEA-COMP:9863"/>
        <dbReference type="Rhea" id="RHEA-COMP:11604"/>
        <dbReference type="ChEBI" id="CHEBI:15378"/>
        <dbReference type="ChEBI" id="CHEBI:29999"/>
        <dbReference type="ChEBI" id="CHEBI:30616"/>
        <dbReference type="ChEBI" id="CHEBI:83421"/>
        <dbReference type="ChEBI" id="CHEBI:456216"/>
        <dbReference type="EC" id="2.7.11.1"/>
    </reaction>
</comment>
<keyword evidence="30" id="KW-1185">Reference proteome</keyword>
<name>A0ABD6ECV6_9BILA</name>
<evidence type="ECO:0000256" key="24">
    <source>
        <dbReference type="ARBA" id="ARBA00048679"/>
    </source>
</evidence>
<evidence type="ECO:0000256" key="19">
    <source>
        <dbReference type="ARBA" id="ARBA00023015"/>
    </source>
</evidence>
<keyword evidence="8" id="KW-0597">Phosphoprotein</keyword>
<keyword evidence="7" id="KW-0723">Serine/threonine-protein kinase</keyword>
<evidence type="ECO:0000256" key="2">
    <source>
        <dbReference type="ARBA" id="ARBA00004300"/>
    </source>
</evidence>
<evidence type="ECO:0000256" key="10">
    <source>
        <dbReference type="ARBA" id="ARBA00022581"/>
    </source>
</evidence>
<evidence type="ECO:0000256" key="23">
    <source>
        <dbReference type="ARBA" id="ARBA00047899"/>
    </source>
</evidence>
<dbReference type="SUPFAM" id="SSF48371">
    <property type="entry name" value="ARM repeat"/>
    <property type="match status" value="1"/>
</dbReference>
<evidence type="ECO:0000256" key="18">
    <source>
        <dbReference type="ARBA" id="ARBA00022990"/>
    </source>
</evidence>
<dbReference type="InterPro" id="IPR016024">
    <property type="entry name" value="ARM-type_fold"/>
</dbReference>
<keyword evidence="14" id="KW-0418">Kinase</keyword>
<evidence type="ECO:0000256" key="26">
    <source>
        <dbReference type="ARBA" id="ARBA00071147"/>
    </source>
</evidence>
<dbReference type="InterPro" id="IPR015943">
    <property type="entry name" value="WD40/YVTN_repeat-like_dom_sf"/>
</dbReference>
<dbReference type="GO" id="GO:0004674">
    <property type="term" value="F:protein serine/threonine kinase activity"/>
    <property type="evidence" value="ECO:0007669"/>
    <property type="project" value="UniProtKB-KW"/>
</dbReference>
<keyword evidence="19" id="KW-0805">Transcription regulation</keyword>
<proteinExistence type="inferred from homology"/>
<dbReference type="GO" id="GO:0005813">
    <property type="term" value="C:centrosome"/>
    <property type="evidence" value="ECO:0007669"/>
    <property type="project" value="UniProtKB-SubCell"/>
</dbReference>
<evidence type="ECO:0000256" key="4">
    <source>
        <dbReference type="ARBA" id="ARBA00008845"/>
    </source>
</evidence>
<reference evidence="29 30" key="1">
    <citation type="submission" date="2024-08" db="EMBL/GenBank/DDBJ databases">
        <title>Gnathostoma spinigerum genome.</title>
        <authorList>
            <person name="Gonzalez-Bertolin B."/>
            <person name="Monzon S."/>
            <person name="Zaballos A."/>
            <person name="Jimenez P."/>
            <person name="Dekumyoy P."/>
            <person name="Varona S."/>
            <person name="Cuesta I."/>
            <person name="Sumanam S."/>
            <person name="Adisakwattana P."/>
            <person name="Gasser R.B."/>
            <person name="Hernandez-Gonzalez A."/>
            <person name="Young N.D."/>
            <person name="Perteguer M.J."/>
        </authorList>
    </citation>
    <scope>NUCLEOTIDE SEQUENCE [LARGE SCALE GENOMIC DNA]</scope>
    <source>
        <strain evidence="29">AL3</strain>
        <tissue evidence="29">Liver</tissue>
    </source>
</reference>
<keyword evidence="15" id="KW-0833">Ubl conjugation pathway</keyword>
<dbReference type="EMBL" id="JBGFUD010000437">
    <property type="protein sequence ID" value="MFH4974522.1"/>
    <property type="molecule type" value="Genomic_DNA"/>
</dbReference>
<evidence type="ECO:0000256" key="21">
    <source>
        <dbReference type="ARBA" id="ARBA00023212"/>
    </source>
</evidence>
<dbReference type="PROSITE" id="PS50896">
    <property type="entry name" value="LISH"/>
    <property type="match status" value="1"/>
</dbReference>
<comment type="pathway">
    <text evidence="3">Protein modification; protein ubiquitination.</text>
</comment>
<comment type="subcellular location">
    <subcellularLocation>
        <location evidence="2">Cytoplasm</location>
        <location evidence="2">Cytoskeleton</location>
        <location evidence="2">Microtubule organizing center</location>
        <location evidence="2">Centrosome</location>
    </subcellularLocation>
    <subcellularLocation>
        <location evidence="1">Nucleus</location>
    </subcellularLocation>
</comment>
<evidence type="ECO:0000256" key="1">
    <source>
        <dbReference type="ARBA" id="ARBA00004123"/>
    </source>
</evidence>
<evidence type="ECO:0000256" key="3">
    <source>
        <dbReference type="ARBA" id="ARBA00004906"/>
    </source>
</evidence>
<feature type="compositionally biased region" description="Basic and acidic residues" evidence="28">
    <location>
        <begin position="1636"/>
        <end position="1647"/>
    </location>
</feature>
<dbReference type="GO" id="GO:0006325">
    <property type="term" value="P:chromatin organization"/>
    <property type="evidence" value="ECO:0007669"/>
    <property type="project" value="UniProtKB-KW"/>
</dbReference>
<dbReference type="InterPro" id="IPR033270">
    <property type="entry name" value="VPRBP/DCAF1"/>
</dbReference>
<feature type="region of interest" description="Disordered" evidence="28">
    <location>
        <begin position="1"/>
        <end position="29"/>
    </location>
</feature>
<feature type="region of interest" description="Disordered" evidence="28">
    <location>
        <begin position="1672"/>
        <end position="1724"/>
    </location>
</feature>
<comment type="similarity">
    <text evidence="4">Belongs to the VPRBP/DCAF1 family.</text>
</comment>
<evidence type="ECO:0000256" key="13">
    <source>
        <dbReference type="ARBA" id="ARBA00022741"/>
    </source>
</evidence>
<accession>A0ABD6ECV6</accession>
<keyword evidence="13" id="KW-0547">Nucleotide-binding</keyword>
<dbReference type="GO" id="GO:0005524">
    <property type="term" value="F:ATP binding"/>
    <property type="evidence" value="ECO:0007669"/>
    <property type="project" value="UniProtKB-KW"/>
</dbReference>
<dbReference type="PANTHER" id="PTHR13129:SF4">
    <property type="entry name" value="DDB1- AND CUL4-ASSOCIATED FACTOR 1"/>
    <property type="match status" value="1"/>
</dbReference>
<keyword evidence="16" id="KW-0067">ATP-binding</keyword>
<dbReference type="InterPro" id="IPR036322">
    <property type="entry name" value="WD40_repeat_dom_sf"/>
</dbReference>
<feature type="region of interest" description="Disordered" evidence="28">
    <location>
        <begin position="1527"/>
        <end position="1660"/>
    </location>
</feature>
<keyword evidence="17" id="KW-0156">Chromatin regulator</keyword>
<feature type="compositionally biased region" description="Acidic residues" evidence="28">
    <location>
        <begin position="1533"/>
        <end position="1555"/>
    </location>
</feature>
<dbReference type="Gene3D" id="1.25.10.10">
    <property type="entry name" value="Leucine-rich Repeat Variant"/>
    <property type="match status" value="1"/>
</dbReference>
<evidence type="ECO:0000256" key="22">
    <source>
        <dbReference type="ARBA" id="ARBA00023242"/>
    </source>
</evidence>
<evidence type="ECO:0000256" key="8">
    <source>
        <dbReference type="ARBA" id="ARBA00022553"/>
    </source>
</evidence>
<keyword evidence="10" id="KW-0945">Host-virus interaction</keyword>
<comment type="subunit">
    <text evidence="25">Component of the DCX (DDB1-CUL4-X-box) E3 ubiquitin-protein ligase complex, named CUL4A-RBX1-DDB1-DCAF1/VPRBP complex. Interacts with DDB1; the interaction is direct. Also forms a ternary complex with DDA1 and DDB1. Interacts with NF2 (via FERM domain). Component of the EDVP complex, a E3 ligase complex containing DYRK2, EDD/UBR5, DDB1 and DCAF1. Interacts with DYRK2; the interaction is direct. Interacts with RAG1; the interaction is direct. Interacts with LLGL1 and LLGL2. Interacts with histone H3. Interacts with ESR1 and LATS1; probably recruited by LATS1 to promote ESR1 ubiquitination and ubiquitin-mediated proteasomal degradation. Directly interacts with TET1, TET2 and TET3 (via C-terminus). Interacts with CEP78; promoting DCAF1 localization to centrosomes.</text>
</comment>